<evidence type="ECO:0000313" key="2">
    <source>
        <dbReference type="Proteomes" id="UP000809910"/>
    </source>
</evidence>
<evidence type="ECO:0000313" key="1">
    <source>
        <dbReference type="EMBL" id="MBL7526180.1"/>
    </source>
</evidence>
<dbReference type="EMBL" id="JADWVN010000009">
    <property type="protein sequence ID" value="MBL7526180.1"/>
    <property type="molecule type" value="Genomic_DNA"/>
</dbReference>
<gene>
    <name evidence="1" type="ORF">I5282_06295</name>
</gene>
<protein>
    <recommendedName>
        <fullName evidence="3">Dot/Icm T4SS effector</fullName>
    </recommendedName>
</protein>
<name>A0ABS1WA06_9GAMM</name>
<dbReference type="RefSeq" id="WP_203110851.1">
    <property type="nucleotide sequence ID" value="NZ_JADOBG010000020.1"/>
</dbReference>
<comment type="caution">
    <text evidence="1">The sequence shown here is derived from an EMBL/GenBank/DDBJ whole genome shotgun (WGS) entry which is preliminary data.</text>
</comment>
<reference evidence="1 2" key="1">
    <citation type="submission" date="2020-12" db="EMBL/GenBank/DDBJ databases">
        <title>WGS of Legionella: environmental sample.</title>
        <authorList>
            <person name="Cristino S."/>
            <person name="Girolamini L."/>
            <person name="Salaris S."/>
            <person name="Pascale M.R."/>
            <person name="Mazzotta M."/>
            <person name="Orsini M."/>
            <person name="Grottola A."/>
        </authorList>
    </citation>
    <scope>NUCLEOTIDE SEQUENCE [LARGE SCALE GENOMIC DNA]</scope>
    <source>
        <strain evidence="1 2">30cs62</strain>
    </source>
</reference>
<sequence length="701" mass="79611">MPNKIMFVFAGTGRTAQSDRDTFEEEQFNENVIRVYFNGCHDKSIGGASNGIGYINPNLDTVAGKIRDSFDDVGQLDLAELKEKFGNAIIIEPQDSIDKKVAVEDISLTGFSRGAVTTFAVARHLNDLGKPIRLFAVDPVPGDSKYDVKKTSSEFYKNHDLRECTNLVEAEVILGAYKNNVNAFHNKFFRQMAPFFSESSKSAIYTVPKTHHSHMSYKAENQQLDFLIHGGVLSENTKRYGEADDRMTFTPKIIQQKHHIGAIGRIEMLPRFKTALFKLVTTHHTELSKDSSIKSAQALYALDLAPQFNHKESMILAVERDTTSKGKALREFIVEFENINQYVFRKTGNEKKQEAMNQFRKAVYEQLYSFPIENATPEQKQTFVNIVLNDLKSIKNELSGSEYGELTTLMSSFLKENIIFHADLTRYLDESETFNDKPTSLKTPEQAMVTISTAKTADEMIEILYRMSETSRACAFDKIPKNVYEVITDANQLGDVLRFLPIKHIEALLKVNEIKTLIKSIDDLNIIMNKSFSASQQTAIFNTMKGDIHAMELNCSALGDLMQHLSSSQCKSLAAKVDFSKIHMNSSKDIISLFEKLNEKQFNKVFPELSKEIKNYLDKRIGQDNGLELKAYLEKRVSEPGAKKVFDNIFPDITPKIESQRNLKQQLAFERKLSQEKEHKSDIEHNADDSFDVSYRSVMLN</sequence>
<organism evidence="1 2">
    <name type="scientific">Legionella bononiensis</name>
    <dbReference type="NCBI Taxonomy" id="2793102"/>
    <lineage>
        <taxon>Bacteria</taxon>
        <taxon>Pseudomonadati</taxon>
        <taxon>Pseudomonadota</taxon>
        <taxon>Gammaproteobacteria</taxon>
        <taxon>Legionellales</taxon>
        <taxon>Legionellaceae</taxon>
        <taxon>Legionella</taxon>
    </lineage>
</organism>
<accession>A0ABS1WA06</accession>
<dbReference type="Proteomes" id="UP000809910">
    <property type="component" value="Unassembled WGS sequence"/>
</dbReference>
<evidence type="ECO:0008006" key="3">
    <source>
        <dbReference type="Google" id="ProtNLM"/>
    </source>
</evidence>
<proteinExistence type="predicted"/>
<keyword evidence="2" id="KW-1185">Reference proteome</keyword>